<keyword evidence="4" id="KW-0812">Transmembrane</keyword>
<evidence type="ECO:0000313" key="7">
    <source>
        <dbReference type="Proteomes" id="UP000632339"/>
    </source>
</evidence>
<dbReference type="EMBL" id="BMLI01000001">
    <property type="protein sequence ID" value="GGM87859.1"/>
    <property type="molecule type" value="Genomic_DNA"/>
</dbReference>
<dbReference type="InterPro" id="IPR037923">
    <property type="entry name" value="HTH-like"/>
</dbReference>
<dbReference type="SUPFAM" id="SSF51215">
    <property type="entry name" value="Regulatory protein AraC"/>
    <property type="match status" value="1"/>
</dbReference>
<dbReference type="SUPFAM" id="SSF46689">
    <property type="entry name" value="Homeodomain-like"/>
    <property type="match status" value="1"/>
</dbReference>
<comment type="caution">
    <text evidence="6">The sequence shown here is derived from an EMBL/GenBank/DDBJ whole genome shotgun (WGS) entry which is preliminary data.</text>
</comment>
<dbReference type="Pfam" id="PF02311">
    <property type="entry name" value="AraC_binding"/>
    <property type="match status" value="1"/>
</dbReference>
<proteinExistence type="predicted"/>
<accession>A0ABQ2HS66</accession>
<dbReference type="InterPro" id="IPR020449">
    <property type="entry name" value="Tscrpt_reg_AraC-type_HTH"/>
</dbReference>
<dbReference type="Proteomes" id="UP000632339">
    <property type="component" value="Unassembled WGS sequence"/>
</dbReference>
<dbReference type="PANTHER" id="PTHR43280">
    <property type="entry name" value="ARAC-FAMILY TRANSCRIPTIONAL REGULATOR"/>
    <property type="match status" value="1"/>
</dbReference>
<dbReference type="PROSITE" id="PS01124">
    <property type="entry name" value="HTH_ARAC_FAMILY_2"/>
    <property type="match status" value="1"/>
</dbReference>
<dbReference type="SMART" id="SM00342">
    <property type="entry name" value="HTH_ARAC"/>
    <property type="match status" value="1"/>
</dbReference>
<protein>
    <submittedName>
        <fullName evidence="6">AraC family transcriptional regulator</fullName>
    </submittedName>
</protein>
<evidence type="ECO:0000256" key="4">
    <source>
        <dbReference type="SAM" id="Phobius"/>
    </source>
</evidence>
<name>A0ABQ2HS66_9BACT</name>
<feature type="domain" description="HTH araC/xylS-type" evidence="5">
    <location>
        <begin position="203"/>
        <end position="309"/>
    </location>
</feature>
<keyword evidence="7" id="KW-1185">Reference proteome</keyword>
<dbReference type="Gene3D" id="1.10.10.60">
    <property type="entry name" value="Homeodomain-like"/>
    <property type="match status" value="1"/>
</dbReference>
<keyword evidence="3" id="KW-0804">Transcription</keyword>
<dbReference type="InterPro" id="IPR009057">
    <property type="entry name" value="Homeodomain-like_sf"/>
</dbReference>
<dbReference type="Pfam" id="PF12833">
    <property type="entry name" value="HTH_18"/>
    <property type="match status" value="1"/>
</dbReference>
<evidence type="ECO:0000313" key="6">
    <source>
        <dbReference type="EMBL" id="GGM87859.1"/>
    </source>
</evidence>
<dbReference type="RefSeq" id="WP_019943999.1">
    <property type="nucleotide sequence ID" value="NZ_BMLI01000001.1"/>
</dbReference>
<dbReference type="PRINTS" id="PR00032">
    <property type="entry name" value="HTHARAC"/>
</dbReference>
<dbReference type="InterPro" id="IPR018060">
    <property type="entry name" value="HTH_AraC"/>
</dbReference>
<dbReference type="PANTHER" id="PTHR43280:SF32">
    <property type="entry name" value="TRANSCRIPTIONAL REGULATORY PROTEIN"/>
    <property type="match status" value="1"/>
</dbReference>
<gene>
    <name evidence="6" type="ORF">GCM10010967_20580</name>
</gene>
<feature type="transmembrane region" description="Helical" evidence="4">
    <location>
        <begin position="54"/>
        <end position="76"/>
    </location>
</feature>
<reference evidence="7" key="1">
    <citation type="journal article" date="2019" name="Int. J. Syst. Evol. Microbiol.">
        <title>The Global Catalogue of Microorganisms (GCM) 10K type strain sequencing project: providing services to taxonomists for standard genome sequencing and annotation.</title>
        <authorList>
            <consortium name="The Broad Institute Genomics Platform"/>
            <consortium name="The Broad Institute Genome Sequencing Center for Infectious Disease"/>
            <person name="Wu L."/>
            <person name="Ma J."/>
        </authorList>
    </citation>
    <scope>NUCLEOTIDE SEQUENCE [LARGE SCALE GENOMIC DNA]</scope>
    <source>
        <strain evidence="7">CGMCC 1.6375</strain>
    </source>
</reference>
<keyword evidence="2" id="KW-0238">DNA-binding</keyword>
<evidence type="ECO:0000256" key="1">
    <source>
        <dbReference type="ARBA" id="ARBA00023015"/>
    </source>
</evidence>
<keyword evidence="4" id="KW-1133">Transmembrane helix</keyword>
<dbReference type="InterPro" id="IPR003313">
    <property type="entry name" value="AraC-bd"/>
</dbReference>
<evidence type="ECO:0000256" key="3">
    <source>
        <dbReference type="ARBA" id="ARBA00023163"/>
    </source>
</evidence>
<sequence length="314" mass="36065">MSEKTLDSKAIDMLRDLPGLIPVLRESFEDWTIRTFNREQHECRNYLSPNRRDFYKILMITGGAGIFSLGLNTWYIDEPTILFIHPNDIISWKNLSADGPDDLSAGYYCLFKRSFINAHPPLKATIEKFGLFTDKGKSVIRLAPADVPVLTRFFARMQEEELVGDAFNQEAMEAYLQLIMVESSRVAHFPKANDVSDEYHHIHRFFDLLESETAQINKETPIRIKTAKEFADSLGIHPNHLNALLKKHTGQNVSTHIRNRLLEETKVLLVQTDWTLQDISYSIGFADQPNFNQFFKKNTGHTPAEFRKGYRAGA</sequence>
<evidence type="ECO:0000259" key="5">
    <source>
        <dbReference type="PROSITE" id="PS01124"/>
    </source>
</evidence>
<keyword evidence="1" id="KW-0805">Transcription regulation</keyword>
<keyword evidence="4" id="KW-0472">Membrane</keyword>
<evidence type="ECO:0000256" key="2">
    <source>
        <dbReference type="ARBA" id="ARBA00023125"/>
    </source>
</evidence>
<organism evidence="6 7">
    <name type="scientific">Dyadobacter beijingensis</name>
    <dbReference type="NCBI Taxonomy" id="365489"/>
    <lineage>
        <taxon>Bacteria</taxon>
        <taxon>Pseudomonadati</taxon>
        <taxon>Bacteroidota</taxon>
        <taxon>Cytophagia</taxon>
        <taxon>Cytophagales</taxon>
        <taxon>Spirosomataceae</taxon>
        <taxon>Dyadobacter</taxon>
    </lineage>
</organism>